<dbReference type="SUPFAM" id="SSF48452">
    <property type="entry name" value="TPR-like"/>
    <property type="match status" value="2"/>
</dbReference>
<feature type="domain" description="Glycosyltransferase 2-like" evidence="1">
    <location>
        <begin position="116"/>
        <end position="204"/>
    </location>
</feature>
<evidence type="ECO:0000313" key="2">
    <source>
        <dbReference type="EMBL" id="UOF91514.1"/>
    </source>
</evidence>
<dbReference type="CDD" id="cd02511">
    <property type="entry name" value="Beta4Glucosyltransferase"/>
    <property type="match status" value="1"/>
</dbReference>
<sequence length="491" mass="56896">MTIHSSHNDEIQDEIQMVFETFQRKNYSHAEQMAIDFLKKFPFHEQMLKLLGDILLVQGLGQMAKQVYERAYLFHPQATWFQSVQSTLQKSPAGENKVNVENLLAIKSTTTVAAAILTKNEERCIKRCIESLLDAVDEIILIDTGSSDRTVEFARNFAKVKILSFKWCEDFSAARNFGLKQIESNWILWVDADEYLHPEDVELVRESAALLETYEPTPLLHPVIWNVMEQSISVSYSVPRMFPIRGNLRFHGRIHEQIGPSDGNRYTNLRTHDFFVRFRLVHDGYDPKQVNLQEKLERNIRLLSMMTQEEPDDPTWWLYLGREVLATKQMEKGISYLLKAEEKGKITRGFGALLEIQRLLVQAYMILEDYSSIENTCNRMLQTDPDFPDTYYYLASMQIEKAKLLYQIAEENVLKAKETFHNYLGLVTATQEIADWKADLLLANIFTKTGRLYNAKKLYQDVATKSPVYKTAIEGQIEAIHQEAQRIVKES</sequence>
<keyword evidence="3" id="KW-1185">Reference proteome</keyword>
<name>A0ABY4CMJ1_9BACL</name>
<accession>A0ABY4CMJ1</accession>
<evidence type="ECO:0000313" key="3">
    <source>
        <dbReference type="Proteomes" id="UP000830167"/>
    </source>
</evidence>
<protein>
    <submittedName>
        <fullName evidence="2">Glycosyltransferase</fullName>
        <ecNumber evidence="2">2.4.-.-</ecNumber>
    </submittedName>
</protein>
<dbReference type="InterPro" id="IPR029044">
    <property type="entry name" value="Nucleotide-diphossugar_trans"/>
</dbReference>
<keyword evidence="2" id="KW-0808">Transferase</keyword>
<dbReference type="SUPFAM" id="SSF53448">
    <property type="entry name" value="Nucleotide-diphospho-sugar transferases"/>
    <property type="match status" value="1"/>
</dbReference>
<dbReference type="PANTHER" id="PTHR43630:SF2">
    <property type="entry name" value="GLYCOSYLTRANSFERASE"/>
    <property type="match status" value="1"/>
</dbReference>
<dbReference type="Gene3D" id="1.25.40.10">
    <property type="entry name" value="Tetratricopeptide repeat domain"/>
    <property type="match status" value="1"/>
</dbReference>
<organism evidence="2 3">
    <name type="scientific">Fodinisporobacter ferrooxydans</name>
    <dbReference type="NCBI Taxonomy" id="2901836"/>
    <lineage>
        <taxon>Bacteria</taxon>
        <taxon>Bacillati</taxon>
        <taxon>Bacillota</taxon>
        <taxon>Bacilli</taxon>
        <taxon>Bacillales</taxon>
        <taxon>Alicyclobacillaceae</taxon>
        <taxon>Fodinisporobacter</taxon>
    </lineage>
</organism>
<dbReference type="PANTHER" id="PTHR43630">
    <property type="entry name" value="POLY-BETA-1,6-N-ACETYL-D-GLUCOSAMINE SYNTHASE"/>
    <property type="match status" value="1"/>
</dbReference>
<dbReference type="EMBL" id="CP089291">
    <property type="protein sequence ID" value="UOF91514.1"/>
    <property type="molecule type" value="Genomic_DNA"/>
</dbReference>
<evidence type="ECO:0000259" key="1">
    <source>
        <dbReference type="Pfam" id="PF00535"/>
    </source>
</evidence>
<dbReference type="InterPro" id="IPR001173">
    <property type="entry name" value="Glyco_trans_2-like"/>
</dbReference>
<dbReference type="InterPro" id="IPR011990">
    <property type="entry name" value="TPR-like_helical_dom_sf"/>
</dbReference>
<keyword evidence="2" id="KW-0328">Glycosyltransferase</keyword>
<gene>
    <name evidence="2" type="ORF">LSG31_04480</name>
</gene>
<dbReference type="Proteomes" id="UP000830167">
    <property type="component" value="Chromosome"/>
</dbReference>
<dbReference type="EC" id="2.4.-.-" evidence="2"/>
<reference evidence="2" key="1">
    <citation type="submission" date="2021-12" db="EMBL/GenBank/DDBJ databases">
        <title>Alicyclobacillaceae gen. nov., sp. nov., isolated from chalcocite enrichment system.</title>
        <authorList>
            <person name="Jiang Z."/>
        </authorList>
    </citation>
    <scope>NUCLEOTIDE SEQUENCE</scope>
    <source>
        <strain evidence="2">MYW30-H2</strain>
    </source>
</reference>
<dbReference type="GO" id="GO:0016757">
    <property type="term" value="F:glycosyltransferase activity"/>
    <property type="evidence" value="ECO:0007669"/>
    <property type="project" value="UniProtKB-KW"/>
</dbReference>
<proteinExistence type="predicted"/>
<dbReference type="Gene3D" id="3.90.550.10">
    <property type="entry name" value="Spore Coat Polysaccharide Biosynthesis Protein SpsA, Chain A"/>
    <property type="match status" value="1"/>
</dbReference>
<dbReference type="RefSeq" id="WP_347438205.1">
    <property type="nucleotide sequence ID" value="NZ_CP089291.1"/>
</dbReference>
<dbReference type="Pfam" id="PF00535">
    <property type="entry name" value="Glycos_transf_2"/>
    <property type="match status" value="1"/>
</dbReference>